<dbReference type="PANTHER" id="PTHR10290:SF3">
    <property type="entry name" value="DNA TOPOISOMERASE 1"/>
    <property type="match status" value="1"/>
</dbReference>
<dbReference type="InterPro" id="IPR014727">
    <property type="entry name" value="TopoI_cat_a/b-sub_euk"/>
</dbReference>
<organism evidence="13 15">
    <name type="scientific">Zancudomyces culisetae</name>
    <name type="common">Gut fungus</name>
    <name type="synonym">Smittium culisetae</name>
    <dbReference type="NCBI Taxonomy" id="1213189"/>
    <lineage>
        <taxon>Eukaryota</taxon>
        <taxon>Fungi</taxon>
        <taxon>Fungi incertae sedis</taxon>
        <taxon>Zoopagomycota</taxon>
        <taxon>Kickxellomycotina</taxon>
        <taxon>Harpellomycetes</taxon>
        <taxon>Harpellales</taxon>
        <taxon>Legeriomycetaceae</taxon>
        <taxon>Zancudomyces</taxon>
    </lineage>
</organism>
<dbReference type="GO" id="GO:0003677">
    <property type="term" value="F:DNA binding"/>
    <property type="evidence" value="ECO:0007669"/>
    <property type="project" value="UniProtKB-UniRule"/>
</dbReference>
<dbReference type="EMBL" id="LSSK01000343">
    <property type="protein sequence ID" value="OMH83644.1"/>
    <property type="molecule type" value="Genomic_DNA"/>
</dbReference>
<dbReference type="Proteomes" id="UP000188320">
    <property type="component" value="Unassembled WGS sequence"/>
</dbReference>
<keyword evidence="4 8" id="KW-0799">Topoisomerase</keyword>
<dbReference type="PROSITE" id="PS52038">
    <property type="entry name" value="TOPO_IB_2"/>
    <property type="match status" value="1"/>
</dbReference>
<evidence type="ECO:0000313" key="14">
    <source>
        <dbReference type="EMBL" id="OMH83644.1"/>
    </source>
</evidence>
<dbReference type="GO" id="GO:0006265">
    <property type="term" value="P:DNA topological change"/>
    <property type="evidence" value="ECO:0007669"/>
    <property type="project" value="UniProtKB-UniRule"/>
</dbReference>
<evidence type="ECO:0000313" key="15">
    <source>
        <dbReference type="Proteomes" id="UP000188320"/>
    </source>
</evidence>
<keyword evidence="7" id="KW-0539">Nucleus</keyword>
<feature type="coiled-coil region" evidence="10">
    <location>
        <begin position="165"/>
        <end position="192"/>
    </location>
</feature>
<dbReference type="SUPFAM" id="SSF56349">
    <property type="entry name" value="DNA breaking-rejoining enzymes"/>
    <property type="match status" value="1"/>
</dbReference>
<dbReference type="InterPro" id="IPR013499">
    <property type="entry name" value="TopoI_euk"/>
</dbReference>
<dbReference type="CDD" id="cd00660">
    <property type="entry name" value="Topoisomer_IB_N"/>
    <property type="match status" value="1"/>
</dbReference>
<dbReference type="Gene3D" id="1.10.10.41">
    <property type="entry name" value="Yeast DNA topoisomerase - domain 1"/>
    <property type="match status" value="1"/>
</dbReference>
<evidence type="ECO:0000313" key="13">
    <source>
        <dbReference type="EMBL" id="OMH80862.1"/>
    </source>
</evidence>
<feature type="coiled-coil region" evidence="10">
    <location>
        <begin position="573"/>
        <end position="600"/>
    </location>
</feature>
<dbReference type="GO" id="GO:0007059">
    <property type="term" value="P:chromosome segregation"/>
    <property type="evidence" value="ECO:0007669"/>
    <property type="project" value="TreeGrafter"/>
</dbReference>
<comment type="subcellular location">
    <subcellularLocation>
        <location evidence="2">Nucleus</location>
    </subcellularLocation>
</comment>
<dbReference type="GO" id="GO:0006260">
    <property type="term" value="P:DNA replication"/>
    <property type="evidence" value="ECO:0007669"/>
    <property type="project" value="TreeGrafter"/>
</dbReference>
<dbReference type="CDD" id="cd00659">
    <property type="entry name" value="Topo_IB_C"/>
    <property type="match status" value="1"/>
</dbReference>
<dbReference type="InterPro" id="IPR013500">
    <property type="entry name" value="TopoI_cat_euk"/>
</dbReference>
<dbReference type="PANTHER" id="PTHR10290">
    <property type="entry name" value="DNA TOPOISOMERASE I"/>
    <property type="match status" value="1"/>
</dbReference>
<proteinExistence type="inferred from homology"/>
<dbReference type="InterPro" id="IPR036202">
    <property type="entry name" value="TopoI_DNA-bd_euk_N_sf"/>
</dbReference>
<dbReference type="Pfam" id="PF01028">
    <property type="entry name" value="Topoisom_I"/>
    <property type="match status" value="1"/>
</dbReference>
<dbReference type="SUPFAM" id="SSF56741">
    <property type="entry name" value="Eukaryotic DNA topoisomerase I, N-terminal DNA-binding fragment"/>
    <property type="match status" value="1"/>
</dbReference>
<dbReference type="Pfam" id="PF14370">
    <property type="entry name" value="Topo_C_assoc"/>
    <property type="match status" value="1"/>
</dbReference>
<feature type="region of interest" description="Disordered" evidence="11">
    <location>
        <begin position="22"/>
        <end position="58"/>
    </location>
</feature>
<accession>A0A1R1PJ33</accession>
<dbReference type="InterPro" id="IPR025834">
    <property type="entry name" value="TopoI_C_dom"/>
</dbReference>
<evidence type="ECO:0000256" key="10">
    <source>
        <dbReference type="SAM" id="Coils"/>
    </source>
</evidence>
<protein>
    <recommendedName>
        <fullName evidence="9">DNA topoisomerase I</fullName>
        <ecNumber evidence="9">5.6.2.1</ecNumber>
    </recommendedName>
    <alternativeName>
        <fullName evidence="9">DNA topoisomerase 1</fullName>
    </alternativeName>
</protein>
<dbReference type="GO" id="GO:0005730">
    <property type="term" value="C:nucleolus"/>
    <property type="evidence" value="ECO:0007669"/>
    <property type="project" value="TreeGrafter"/>
</dbReference>
<dbReference type="InterPro" id="IPR008336">
    <property type="entry name" value="TopoI_DNA-bd_euk"/>
</dbReference>
<dbReference type="EC" id="5.6.2.1" evidence="9"/>
<dbReference type="FunFam" id="3.90.15.10:FF:000003">
    <property type="entry name" value="DNA topoisomerase I"/>
    <property type="match status" value="1"/>
</dbReference>
<evidence type="ECO:0000256" key="6">
    <source>
        <dbReference type="ARBA" id="ARBA00023235"/>
    </source>
</evidence>
<evidence type="ECO:0000256" key="4">
    <source>
        <dbReference type="ARBA" id="ARBA00023029"/>
    </source>
</evidence>
<keyword evidence="5 8" id="KW-0238">DNA-binding</keyword>
<evidence type="ECO:0000259" key="12">
    <source>
        <dbReference type="SMART" id="SM00435"/>
    </source>
</evidence>
<keyword evidence="15" id="KW-1185">Reference proteome</keyword>
<dbReference type="GO" id="GO:0005694">
    <property type="term" value="C:chromosome"/>
    <property type="evidence" value="ECO:0007669"/>
    <property type="project" value="InterPro"/>
</dbReference>
<dbReference type="InterPro" id="IPR051062">
    <property type="entry name" value="Topoisomerase_IB"/>
</dbReference>
<feature type="compositionally biased region" description="Basic and acidic residues" evidence="11">
    <location>
        <begin position="28"/>
        <end position="40"/>
    </location>
</feature>
<dbReference type="Pfam" id="PF02919">
    <property type="entry name" value="Topoisom_I_N"/>
    <property type="match status" value="1"/>
</dbReference>
<dbReference type="GO" id="GO:0003917">
    <property type="term" value="F:DNA topoisomerase type I (single strand cut, ATP-independent) activity"/>
    <property type="evidence" value="ECO:0007669"/>
    <property type="project" value="UniProtKB-UniRule"/>
</dbReference>
<keyword evidence="6 8" id="KW-0413">Isomerase</keyword>
<reference evidence="13" key="2">
    <citation type="submission" date="2017-01" db="EMBL/GenBank/DDBJ databases">
        <authorList>
            <person name="Mah S.A."/>
            <person name="Swanson W.J."/>
            <person name="Moy G.W."/>
            <person name="Vacquier V.D."/>
        </authorList>
    </citation>
    <scope>NUCLEOTIDE SEQUENCE [LARGE SCALE GENOMIC DNA]</scope>
    <source>
        <strain evidence="13">COL-18-3</strain>
    </source>
</reference>
<dbReference type="OrthoDB" id="47179at2759"/>
<dbReference type="InterPro" id="IPR011010">
    <property type="entry name" value="DNA_brk_join_enz"/>
</dbReference>
<dbReference type="FunFam" id="1.10.10.41:FF:000001">
    <property type="entry name" value="DNA topoisomerase I"/>
    <property type="match status" value="1"/>
</dbReference>
<feature type="domain" description="DNA topoisomerase I eukaryotic-type" evidence="12">
    <location>
        <begin position="215"/>
        <end position="678"/>
    </location>
</feature>
<dbReference type="PRINTS" id="PR00416">
    <property type="entry name" value="EUTPISMRASEI"/>
</dbReference>
<dbReference type="AlphaFoldDB" id="A0A1R1PJ33"/>
<comment type="function">
    <text evidence="9">Releases the supercoiling and torsional tension of DNA introduced during the DNA replication and transcription by transiently cleaving and rejoining one strand of the DNA duplex. Introduces a single-strand break via transesterification at the specific target site 5'-[CT]CCTTp site in duplex DNA. The scissile phosphodiester is attacked by the catalytic tyrosine of the enzyme, resulting in the formation of a DNA-(3'-phosphotyrosyl)-enzyme intermediate and the expulsion of a 5'-OH DNA strand. The free DNA strand then undergoes passage around the unbroken strand thus removing DNA supercoils. Finally, in the religation step, the DNA 5'-OH attacks the covalent intermediate to expel the active-site tyrosine and restore the DNA phosphodiester backbone.</text>
</comment>
<dbReference type="FunFam" id="2.170.11.10:FF:000001">
    <property type="entry name" value="DNA topoisomerase I"/>
    <property type="match status" value="1"/>
</dbReference>
<gene>
    <name evidence="14" type="ORF">AX774_g2849</name>
    <name evidence="13" type="ORF">AX774_g5702</name>
</gene>
<evidence type="ECO:0000256" key="7">
    <source>
        <dbReference type="ARBA" id="ARBA00023242"/>
    </source>
</evidence>
<comment type="similarity">
    <text evidence="3 8 9">Belongs to the type IB topoisomerase family.</text>
</comment>
<dbReference type="InterPro" id="IPR001631">
    <property type="entry name" value="TopoI"/>
</dbReference>
<dbReference type="SMART" id="SM00435">
    <property type="entry name" value="TOPEUc"/>
    <property type="match status" value="1"/>
</dbReference>
<evidence type="ECO:0000256" key="2">
    <source>
        <dbReference type="ARBA" id="ARBA00004123"/>
    </source>
</evidence>
<sequence>MVVVTSEPREDNFKRVIKRSYSDDSESEVARKKIKTEGEKKRRVKREQKEEEEAEEYEWWRDQNGDKDDTIRWTQLEHQGVLFPPEYVPHGVPILYDGEKVYLEPEIEELVGFFAALLETEHGANPTFQRNFFNELKLLMSKSKRKYPIKEFSRCDFRPMYEYFQKQKEEKKQMSKEEKAALLEERKMIEEKYGYCILDGRREKVGNFRIEPPGLFRGRGAHPKTGCYKRRVRAEQITINIGKDAKIPEPPKGSKWGNVIHDQTVTWLAMWKENVNDNTKYVFLAAGSSLKGQSDLKKYEKARELKKHIVRIRKDYMAALTSSDGKTRQRATALYLIDRFALRAGNEKGDDQADTVGCCSLRYEHVTFEDGKVVFDFLGKDSIRYYNKVEVHPAVYRNLVSFQRAAKTPGNLLFSLINTVELNKHLSSLMPGLSAKVFRTYNASHTFQQELEKQDVTPASSIHELTLAYNRANRQVAVLCNHQRAVAKNFSGQLSKIADRLMGLRYECRRHIDLLKPNLTDLSLADRAKYDLAPFEQACRDDPDRPITTEWLYSYFADLLTKDIERLEKKKASDATQSNLDSIEEKLASLSSELSTLNSKKEALSSSKSSKPYIPEMYRLTFNSIDKSFSTIQRLYTRIVATKTALVDKDENKTTALGTSKINYIDPRITVSWCKKFDIPVEKFFPKTLREKFKWAMHADKNFKF</sequence>
<evidence type="ECO:0000256" key="9">
    <source>
        <dbReference type="RuleBase" id="RU365101"/>
    </source>
</evidence>
<name>A0A1R1PJ33_ZANCU</name>
<comment type="caution">
    <text evidence="13">The sequence shown here is derived from an EMBL/GenBank/DDBJ whole genome shotgun (WGS) entry which is preliminary data.</text>
</comment>
<reference evidence="15" key="1">
    <citation type="submission" date="2017-01" db="EMBL/GenBank/DDBJ databases">
        <authorList>
            <person name="Wang Y."/>
            <person name="White M."/>
            <person name="Kvist S."/>
            <person name="Moncalvo J.-M."/>
        </authorList>
    </citation>
    <scope>NUCLEOTIDE SEQUENCE [LARGE SCALE GENOMIC DNA]</scope>
    <source>
        <strain evidence="15">COL-18-3</strain>
    </source>
</reference>
<dbReference type="EMBL" id="LSSK01001062">
    <property type="protein sequence ID" value="OMH80862.1"/>
    <property type="molecule type" value="Genomic_DNA"/>
</dbReference>
<dbReference type="InterPro" id="IPR013034">
    <property type="entry name" value="DNA_topo_DNA_db_N_dom1"/>
</dbReference>
<evidence type="ECO:0000256" key="8">
    <source>
        <dbReference type="PROSITE-ProRule" id="PRU01382"/>
    </source>
</evidence>
<feature type="active site" description="O-(3'-phospho-DNA)-tyrosine intermediate" evidence="8">
    <location>
        <position position="664"/>
    </location>
</feature>
<dbReference type="Gene3D" id="1.10.132.10">
    <property type="match status" value="1"/>
</dbReference>
<keyword evidence="10" id="KW-0175">Coiled coil</keyword>
<evidence type="ECO:0000256" key="5">
    <source>
        <dbReference type="ARBA" id="ARBA00023125"/>
    </source>
</evidence>
<dbReference type="Gene3D" id="2.170.11.10">
    <property type="entry name" value="DNA Topoisomerase I, domain 2"/>
    <property type="match status" value="1"/>
</dbReference>
<dbReference type="InterPro" id="IPR018521">
    <property type="entry name" value="TopoIB_AS"/>
</dbReference>
<evidence type="ECO:0000256" key="11">
    <source>
        <dbReference type="SAM" id="MobiDB-lite"/>
    </source>
</evidence>
<dbReference type="PROSITE" id="PS00176">
    <property type="entry name" value="TOPO_IB_1"/>
    <property type="match status" value="1"/>
</dbReference>
<evidence type="ECO:0000256" key="1">
    <source>
        <dbReference type="ARBA" id="ARBA00000213"/>
    </source>
</evidence>
<dbReference type="Gene3D" id="3.90.15.10">
    <property type="entry name" value="Topoisomerase I, Chain A, domain 3"/>
    <property type="match status" value="1"/>
</dbReference>
<dbReference type="InterPro" id="IPR013030">
    <property type="entry name" value="DNA_topo_DNA_db_N_dom2"/>
</dbReference>
<comment type="catalytic activity">
    <reaction evidence="1 8 9">
        <text>ATP-independent breakage of single-stranded DNA, followed by passage and rejoining.</text>
        <dbReference type="EC" id="5.6.2.1"/>
    </reaction>
</comment>
<evidence type="ECO:0000256" key="3">
    <source>
        <dbReference type="ARBA" id="ARBA00006645"/>
    </source>
</evidence>
<dbReference type="InterPro" id="IPR014711">
    <property type="entry name" value="TopoI_cat_a-hlx-sub_euk"/>
</dbReference>